<keyword evidence="3" id="KW-0812">Transmembrane</keyword>
<reference evidence="4 5" key="1">
    <citation type="journal article" date="2022" name="Allergy">
        <title>Genome assembly and annotation of Periplaneta americana reveal a comprehensive cockroach allergen profile.</title>
        <authorList>
            <person name="Wang L."/>
            <person name="Xiong Q."/>
            <person name="Saelim N."/>
            <person name="Wang L."/>
            <person name="Nong W."/>
            <person name="Wan A.T."/>
            <person name="Shi M."/>
            <person name="Liu X."/>
            <person name="Cao Q."/>
            <person name="Hui J.H.L."/>
            <person name="Sookrung N."/>
            <person name="Leung T.F."/>
            <person name="Tungtrongchitr A."/>
            <person name="Tsui S.K.W."/>
        </authorList>
    </citation>
    <scope>NUCLEOTIDE SEQUENCE [LARGE SCALE GENOMIC DNA]</scope>
    <source>
        <strain evidence="4">PWHHKU_190912</strain>
    </source>
</reference>
<dbReference type="InterPro" id="IPR012337">
    <property type="entry name" value="RNaseH-like_sf"/>
</dbReference>
<dbReference type="InterPro" id="IPR051181">
    <property type="entry name" value="CAF1_poly(A)_ribonucleases"/>
</dbReference>
<evidence type="ECO:0000313" key="4">
    <source>
        <dbReference type="EMBL" id="KAJ4437834.1"/>
    </source>
</evidence>
<comment type="caution">
    <text evidence="4">The sequence shown here is derived from an EMBL/GenBank/DDBJ whole genome shotgun (WGS) entry which is preliminary data.</text>
</comment>
<accession>A0ABQ8SUG8</accession>
<dbReference type="Proteomes" id="UP001148838">
    <property type="component" value="Unassembled WGS sequence"/>
</dbReference>
<feature type="transmembrane region" description="Helical" evidence="3">
    <location>
        <begin position="6"/>
        <end position="27"/>
    </location>
</feature>
<gene>
    <name evidence="4" type="ORF">ANN_13772</name>
</gene>
<protein>
    <submittedName>
        <fullName evidence="4">Uncharacterized protein</fullName>
    </submittedName>
</protein>
<dbReference type="SUPFAM" id="SSF53098">
    <property type="entry name" value="Ribonuclease H-like"/>
    <property type="match status" value="1"/>
</dbReference>
<dbReference type="InterPro" id="IPR036397">
    <property type="entry name" value="RNaseH_sf"/>
</dbReference>
<name>A0ABQ8SUG8_PERAM</name>
<dbReference type="InterPro" id="IPR006941">
    <property type="entry name" value="RNase_CAF1"/>
</dbReference>
<evidence type="ECO:0000313" key="5">
    <source>
        <dbReference type="Proteomes" id="UP001148838"/>
    </source>
</evidence>
<feature type="transmembrane region" description="Helical" evidence="3">
    <location>
        <begin position="119"/>
        <end position="143"/>
    </location>
</feature>
<evidence type="ECO:0000256" key="1">
    <source>
        <dbReference type="ARBA" id="ARBA00008372"/>
    </source>
</evidence>
<evidence type="ECO:0000256" key="3">
    <source>
        <dbReference type="SAM" id="Phobius"/>
    </source>
</evidence>
<sequence length="458" mass="53487">MVIVDIAFVVILILFLFVVLIVILVVFAVTYDSFAFVMVPIVAVVFVVILIMILLVIHVMVLIYIHVVILIVHVVTLIMVIVVIMVIVFAMVPVVLVAFVIVLTVAVILSMVLVTVLVLVLVIVIMVIFVVVRIVFVITKYGVYTKEYWNSKFFVWILREWLKEVFTHRWIGHLDQNMALLSLFDTGNERYKKLRLSIEQFLVMEVGITTFRCIEDEYKFEANRYTFYIFPRSFASVDNKFMCQASSLEFLCQNNFDFNKFVYDGIPYLNKQQEVHIRKELNEGSLFRNVERTFSMEDEKCVQALCSRVAEWCASAVLGDVLHPEDVVLCQGDERLSYVMHKELRQRFPNIWTYPEKGRVRIEKVSENQRKILEENMNSDKSLEEDIMDSLLGFSRLFKLLTELKKPIVGHNLLVDLMIMYNQFHEHLPKATTPKGRNPQQEQRTKRHRLQRQQASAR</sequence>
<feature type="transmembrane region" description="Helical" evidence="3">
    <location>
        <begin position="34"/>
        <end position="57"/>
    </location>
</feature>
<feature type="transmembrane region" description="Helical" evidence="3">
    <location>
        <begin position="63"/>
        <end position="87"/>
    </location>
</feature>
<organism evidence="4 5">
    <name type="scientific">Periplaneta americana</name>
    <name type="common">American cockroach</name>
    <name type="synonym">Blatta americana</name>
    <dbReference type="NCBI Taxonomy" id="6978"/>
    <lineage>
        <taxon>Eukaryota</taxon>
        <taxon>Metazoa</taxon>
        <taxon>Ecdysozoa</taxon>
        <taxon>Arthropoda</taxon>
        <taxon>Hexapoda</taxon>
        <taxon>Insecta</taxon>
        <taxon>Pterygota</taxon>
        <taxon>Neoptera</taxon>
        <taxon>Polyneoptera</taxon>
        <taxon>Dictyoptera</taxon>
        <taxon>Blattodea</taxon>
        <taxon>Blattoidea</taxon>
        <taxon>Blattidae</taxon>
        <taxon>Blattinae</taxon>
        <taxon>Periplaneta</taxon>
    </lineage>
</organism>
<feature type="transmembrane region" description="Helical" evidence="3">
    <location>
        <begin position="94"/>
        <end position="113"/>
    </location>
</feature>
<proteinExistence type="inferred from homology"/>
<feature type="region of interest" description="Disordered" evidence="2">
    <location>
        <begin position="428"/>
        <end position="458"/>
    </location>
</feature>
<keyword evidence="5" id="KW-1185">Reference proteome</keyword>
<dbReference type="PANTHER" id="PTHR15092:SF22">
    <property type="entry name" value="POLY(A)-SPECIFIC RIBONUCLEASE PNLDC1"/>
    <property type="match status" value="1"/>
</dbReference>
<dbReference type="EMBL" id="JAJSOF020000019">
    <property type="protein sequence ID" value="KAJ4437834.1"/>
    <property type="molecule type" value="Genomic_DNA"/>
</dbReference>
<comment type="similarity">
    <text evidence="1">Belongs to the CAF1 family.</text>
</comment>
<dbReference type="Pfam" id="PF04857">
    <property type="entry name" value="CAF1"/>
    <property type="match status" value="1"/>
</dbReference>
<keyword evidence="3" id="KW-1133">Transmembrane helix</keyword>
<evidence type="ECO:0000256" key="2">
    <source>
        <dbReference type="SAM" id="MobiDB-lite"/>
    </source>
</evidence>
<dbReference type="PANTHER" id="PTHR15092">
    <property type="entry name" value="POLY A -SPECIFIC RIBONUCLEASE/TARGET OF EGR1, MEMBER 1"/>
    <property type="match status" value="1"/>
</dbReference>
<keyword evidence="3" id="KW-0472">Membrane</keyword>
<dbReference type="Gene3D" id="3.30.420.10">
    <property type="entry name" value="Ribonuclease H-like superfamily/Ribonuclease H"/>
    <property type="match status" value="2"/>
</dbReference>